<dbReference type="HAMAP" id="MF_00050">
    <property type="entry name" value="EF_Ts"/>
    <property type="match status" value="1"/>
</dbReference>
<comment type="subcellular location">
    <subcellularLocation>
        <location evidence="6 8">Cytoplasm</location>
    </subcellularLocation>
</comment>
<dbReference type="Proteomes" id="UP000580051">
    <property type="component" value="Unassembled WGS sequence"/>
</dbReference>
<evidence type="ECO:0000256" key="7">
    <source>
        <dbReference type="RuleBase" id="RU000642"/>
    </source>
</evidence>
<evidence type="ECO:0000259" key="9">
    <source>
        <dbReference type="Pfam" id="PF00889"/>
    </source>
</evidence>
<dbReference type="GO" id="GO:0005737">
    <property type="term" value="C:cytoplasm"/>
    <property type="evidence" value="ECO:0007669"/>
    <property type="project" value="UniProtKB-SubCell"/>
</dbReference>
<evidence type="ECO:0000256" key="2">
    <source>
        <dbReference type="ARBA" id="ARBA00016956"/>
    </source>
</evidence>
<keyword evidence="6" id="KW-0963">Cytoplasm</keyword>
<keyword evidence="3 6" id="KW-0251">Elongation factor</keyword>
<evidence type="ECO:0000256" key="6">
    <source>
        <dbReference type="HAMAP-Rule" id="MF_00050"/>
    </source>
</evidence>
<dbReference type="EMBL" id="BLRV01000033">
    <property type="protein sequence ID" value="GFP21308.1"/>
    <property type="molecule type" value="Genomic_DNA"/>
</dbReference>
<dbReference type="SUPFAM" id="SSF54713">
    <property type="entry name" value="Elongation factor Ts (EF-Ts), dimerisation domain"/>
    <property type="match status" value="1"/>
</dbReference>
<dbReference type="Pfam" id="PF00889">
    <property type="entry name" value="EF_TS"/>
    <property type="match status" value="1"/>
</dbReference>
<evidence type="ECO:0000256" key="5">
    <source>
        <dbReference type="ARBA" id="ARBA00025453"/>
    </source>
</evidence>
<comment type="caution">
    <text evidence="10">The sequence shown here is derived from an EMBL/GenBank/DDBJ whole genome shotgun (WGS) entry which is preliminary data.</text>
</comment>
<dbReference type="RefSeq" id="WP_176226439.1">
    <property type="nucleotide sequence ID" value="NZ_BLRV01000033.1"/>
</dbReference>
<protein>
    <recommendedName>
        <fullName evidence="2 6">Elongation factor Ts</fullName>
        <shortName evidence="6">EF-Ts</shortName>
    </recommendedName>
</protein>
<feature type="domain" description="Translation elongation factor EFTs/EF1B dimerisation" evidence="9">
    <location>
        <begin position="93"/>
        <end position="197"/>
    </location>
</feature>
<dbReference type="PROSITE" id="PS01126">
    <property type="entry name" value="EF_TS_1"/>
    <property type="match status" value="1"/>
</dbReference>
<comment type="similarity">
    <text evidence="1 6 7">Belongs to the EF-Ts family.</text>
</comment>
<comment type="function">
    <text evidence="5 6 7">Associates with the EF-Tu.GDP complex and induces the exchange of GDP to GTP. It remains bound to the aminoacyl-tRNA.EF-Tu.GTP complex up to the GTP hydrolysis stage on the ribosome.</text>
</comment>
<reference evidence="10 11" key="1">
    <citation type="journal article" date="2020" name="Front. Microbiol.">
        <title>Single-cell genomics of novel Actinobacteria with the Wood-Ljungdahl pathway discovered in a serpentinizing system.</title>
        <authorList>
            <person name="Merino N."/>
            <person name="Kawai M."/>
            <person name="Boyd E.S."/>
            <person name="Colman D.R."/>
            <person name="McGlynn S.E."/>
            <person name="Nealson K.H."/>
            <person name="Kurokawa K."/>
            <person name="Hongoh Y."/>
        </authorList>
    </citation>
    <scope>NUCLEOTIDE SEQUENCE [LARGE SCALE GENOMIC DNA]</scope>
    <source>
        <strain evidence="10 11">S06</strain>
    </source>
</reference>
<dbReference type="Gene3D" id="3.30.479.20">
    <property type="entry name" value="Elongation factor Ts, dimerisation domain"/>
    <property type="match status" value="1"/>
</dbReference>
<dbReference type="SUPFAM" id="SSF46934">
    <property type="entry name" value="UBA-like"/>
    <property type="match status" value="1"/>
</dbReference>
<dbReference type="InterPro" id="IPR001816">
    <property type="entry name" value="Transl_elong_EFTs/EF1B"/>
</dbReference>
<dbReference type="InterPro" id="IPR014039">
    <property type="entry name" value="Transl_elong_EFTs/EF1B_dimer"/>
</dbReference>
<dbReference type="Gene3D" id="1.10.286.20">
    <property type="match status" value="1"/>
</dbReference>
<sequence length="199" mass="22477">MSIEPSLVKKLREISGAGVMDCKRALEETQGDIEKAVLVLRERGISIAQKKSSHLTNEGVIDAYVHQGGRIGVLVEVNCETDFVARNEEFRAFVHDLALHIAASNPLFVSCQDVPDSLLSQEKEIYRKQALSEGKKENVVEKIVEGKTEKFYEEICLLDQPFIRDPEKTVGQLLIEMIARMGENIEIRRFTRYQLGESV</sequence>
<dbReference type="GO" id="GO:0003746">
    <property type="term" value="F:translation elongation factor activity"/>
    <property type="evidence" value="ECO:0007669"/>
    <property type="project" value="UniProtKB-UniRule"/>
</dbReference>
<accession>A0A6V8NLZ5</accession>
<organism evidence="10 11">
    <name type="scientific">Candidatus Hakubella thermalkaliphila</name>
    <dbReference type="NCBI Taxonomy" id="2754717"/>
    <lineage>
        <taxon>Bacteria</taxon>
        <taxon>Bacillati</taxon>
        <taxon>Actinomycetota</taxon>
        <taxon>Actinomycetota incertae sedis</taxon>
        <taxon>Candidatus Hakubellales</taxon>
        <taxon>Candidatus Hakubellaceae</taxon>
        <taxon>Candidatus Hakubella</taxon>
    </lineage>
</organism>
<dbReference type="InterPro" id="IPR036402">
    <property type="entry name" value="EF-Ts_dimer_sf"/>
</dbReference>
<evidence type="ECO:0000313" key="11">
    <source>
        <dbReference type="Proteomes" id="UP000580051"/>
    </source>
</evidence>
<dbReference type="Gene3D" id="1.10.8.10">
    <property type="entry name" value="DNA helicase RuvA subunit, C-terminal domain"/>
    <property type="match status" value="1"/>
</dbReference>
<dbReference type="CDD" id="cd14275">
    <property type="entry name" value="UBA_EF-Ts"/>
    <property type="match status" value="1"/>
</dbReference>
<keyword evidence="4 6" id="KW-0648">Protein biosynthesis</keyword>
<name>A0A6V8NLZ5_9ACTN</name>
<proteinExistence type="inferred from homology"/>
<evidence type="ECO:0000256" key="1">
    <source>
        <dbReference type="ARBA" id="ARBA00005532"/>
    </source>
</evidence>
<dbReference type="FunFam" id="1.10.286.20:FF:000001">
    <property type="entry name" value="Elongation factor Ts"/>
    <property type="match status" value="1"/>
</dbReference>
<evidence type="ECO:0000313" key="10">
    <source>
        <dbReference type="EMBL" id="GFP21308.1"/>
    </source>
</evidence>
<dbReference type="AlphaFoldDB" id="A0A6V8NLZ5"/>
<dbReference type="FunFam" id="1.10.8.10:FF:000001">
    <property type="entry name" value="Elongation factor Ts"/>
    <property type="match status" value="1"/>
</dbReference>
<dbReference type="InterPro" id="IPR018101">
    <property type="entry name" value="Transl_elong_Ts_CS"/>
</dbReference>
<dbReference type="InterPro" id="IPR009060">
    <property type="entry name" value="UBA-like_sf"/>
</dbReference>
<dbReference type="NCBIfam" id="TIGR00116">
    <property type="entry name" value="tsf"/>
    <property type="match status" value="1"/>
</dbReference>
<gene>
    <name evidence="6" type="primary">tsf</name>
    <name evidence="10" type="ORF">HKBW3S06_00534</name>
</gene>
<evidence type="ECO:0000256" key="4">
    <source>
        <dbReference type="ARBA" id="ARBA00022917"/>
    </source>
</evidence>
<evidence type="ECO:0000256" key="8">
    <source>
        <dbReference type="RuleBase" id="RU000643"/>
    </source>
</evidence>
<dbReference type="PANTHER" id="PTHR11741">
    <property type="entry name" value="ELONGATION FACTOR TS"/>
    <property type="match status" value="1"/>
</dbReference>
<evidence type="ECO:0000256" key="3">
    <source>
        <dbReference type="ARBA" id="ARBA00022768"/>
    </source>
</evidence>
<feature type="region of interest" description="Involved in Mg(2+) ion dislocation from EF-Tu" evidence="6">
    <location>
        <begin position="81"/>
        <end position="84"/>
    </location>
</feature>
<dbReference type="PROSITE" id="PS01127">
    <property type="entry name" value="EF_TS_2"/>
    <property type="match status" value="1"/>
</dbReference>
<dbReference type="PANTHER" id="PTHR11741:SF0">
    <property type="entry name" value="ELONGATION FACTOR TS, MITOCHONDRIAL"/>
    <property type="match status" value="1"/>
</dbReference>